<dbReference type="Proteomes" id="UP000555411">
    <property type="component" value="Unassembled WGS sequence"/>
</dbReference>
<keyword evidence="3" id="KW-1185">Reference proteome</keyword>
<name>A0A842I8D4_9RHOB</name>
<gene>
    <name evidence="2" type="ORF">H7F16_10210</name>
</gene>
<evidence type="ECO:0000313" key="2">
    <source>
        <dbReference type="EMBL" id="MBC2835876.1"/>
    </source>
</evidence>
<evidence type="ECO:0000313" key="3">
    <source>
        <dbReference type="Proteomes" id="UP000555411"/>
    </source>
</evidence>
<dbReference type="RefSeq" id="WP_185797447.1">
    <property type="nucleotide sequence ID" value="NZ_JACLQD010000002.1"/>
</dbReference>
<protein>
    <submittedName>
        <fullName evidence="2">Uncharacterized protein</fullName>
    </submittedName>
</protein>
<dbReference type="AlphaFoldDB" id="A0A842I8D4"/>
<keyword evidence="1" id="KW-0812">Transmembrane</keyword>
<comment type="caution">
    <text evidence="2">The sequence shown here is derived from an EMBL/GenBank/DDBJ whole genome shotgun (WGS) entry which is preliminary data.</text>
</comment>
<proteinExistence type="predicted"/>
<dbReference type="EMBL" id="JACLQD010000002">
    <property type="protein sequence ID" value="MBC2835876.1"/>
    <property type="molecule type" value="Genomic_DNA"/>
</dbReference>
<evidence type="ECO:0000256" key="1">
    <source>
        <dbReference type="SAM" id="Phobius"/>
    </source>
</evidence>
<sequence>MTIAQHQAIHADFPPPNQNSTIAQFVFDHDPALNLALLVKELDGALQRSGAGKRMITWDCDDLVLLDVEGARFTLSYCRDGVEPGKPASLMISVGPGPDGYADPIDRRRHDELCHLIAERLKARFAPERMLWHQVTGPVTADLIDDLFDRLPDFEVTTKPASAPVRSETTKVLRAFPETDDLSAVSFAEKAQALKAAKTERARAAALASKPAPSMQPANTEPVSLRPANPEMARLRAALYPQPADGQAPQTVKLRLAASTMDMTLMVVFLPAGAAMLTYSLLKGGNVNASARVMALTCSILGLSQLPFAHSLMGLMV</sequence>
<organism evidence="2 3">
    <name type="scientific">Paragemmobacter straminiformis</name>
    <dbReference type="NCBI Taxonomy" id="2045119"/>
    <lineage>
        <taxon>Bacteria</taxon>
        <taxon>Pseudomonadati</taxon>
        <taxon>Pseudomonadota</taxon>
        <taxon>Alphaproteobacteria</taxon>
        <taxon>Rhodobacterales</taxon>
        <taxon>Paracoccaceae</taxon>
        <taxon>Paragemmobacter</taxon>
    </lineage>
</organism>
<feature type="transmembrane region" description="Helical" evidence="1">
    <location>
        <begin position="263"/>
        <end position="282"/>
    </location>
</feature>
<keyword evidence="1" id="KW-0472">Membrane</keyword>
<accession>A0A842I8D4</accession>
<reference evidence="2 3" key="1">
    <citation type="journal article" date="2017" name="Int. J. Syst. Evol. Microbiol.">
        <title>Gemmobacter straminiformis sp. nov., isolated from an artificial fountain.</title>
        <authorList>
            <person name="Kang J.Y."/>
            <person name="Kim M.J."/>
            <person name="Chun J."/>
            <person name="Son K.P."/>
            <person name="Jahng K.Y."/>
        </authorList>
    </citation>
    <scope>NUCLEOTIDE SEQUENCE [LARGE SCALE GENOMIC DNA]</scope>
    <source>
        <strain evidence="2 3">CAM-8</strain>
    </source>
</reference>
<keyword evidence="1" id="KW-1133">Transmembrane helix</keyword>